<comment type="caution">
    <text evidence="3">The sequence shown here is derived from an EMBL/GenBank/DDBJ whole genome shotgun (WGS) entry which is preliminary data.</text>
</comment>
<evidence type="ECO:0000313" key="3">
    <source>
        <dbReference type="EMBL" id="KTD26062.1"/>
    </source>
</evidence>
<proteinExistence type="predicted"/>
<evidence type="ECO:0000256" key="2">
    <source>
        <dbReference type="SAM" id="Phobius"/>
    </source>
</evidence>
<organism evidence="3 4">
    <name type="scientific">Legionella israelensis</name>
    <dbReference type="NCBI Taxonomy" id="454"/>
    <lineage>
        <taxon>Bacteria</taxon>
        <taxon>Pseudomonadati</taxon>
        <taxon>Pseudomonadota</taxon>
        <taxon>Gammaproteobacteria</taxon>
        <taxon>Legionellales</taxon>
        <taxon>Legionellaceae</taxon>
        <taxon>Legionella</taxon>
    </lineage>
</organism>
<feature type="transmembrane region" description="Helical" evidence="2">
    <location>
        <begin position="34"/>
        <end position="60"/>
    </location>
</feature>
<sequence length="701" mass="80048">MWILFPVSLFLSAVLLFCIQPMAAKVLLPLYGGTPAVWIICMLFFQLLLLVAYGYAWLLAHLPRARIWPFVHGLMALLTFFALPVMFQPTPSLHMPEWGILWSLFHHLGLPLLIIGASAPLLQFAYSRTEEKHAADPYFLYVASNIGSLLALLSYPWLIERFLGLKTQFQLWTAGYVVYLVLLACLLLGWKYQPRESIVKKQSHYTDISWWIFLSFIPCSLMLGVTFYITTDVAPTPLFWVLPLSLYLLSFIVTFSRSPLIPHRWVVRNTVFVLIFPVLGFIFGESQILAWQMVLFNLVGFFMLALLCHGELIRRRPGPEGLTLFYFCIALGGVLAGIFNGLMAPRLFSQPYEYPLLIVLSLLVLPIKRFQREWWMPFTVLIILLLSHYLAGISSLQILKRWHIGEIAALLVATIWQQSARSISLAFAILFIFLFVPWFKHSDVLLQQRNFYGIKQVIAKGNVHALMSQTTIHGFQLLNNPESLKGTLAYYGAVEPVIDVFKQQNEVLKTTIMGLGAGILVCQFRNTDRLSLIEIDSQVLHIAKNPNYFTYLSFCPSEQTLINDDGRLALAKMKNHSQDLIVVDAFSSDAIPVHLLTREAFTLYRQKMTEDGAILVNISNRHLELLPVLTASGRANDLIVLELVHKGDKRLGQFDSQWVLLTLNEPLAFQLINRFGWRFVADNSTYLWTDDYSNLIPLLKW</sequence>
<feature type="transmembrane region" description="Helical" evidence="2">
    <location>
        <begin position="99"/>
        <end position="126"/>
    </location>
</feature>
<dbReference type="RefSeq" id="WP_058501559.1">
    <property type="nucleotide sequence ID" value="NZ_CP038273.1"/>
</dbReference>
<feature type="transmembrane region" description="Helical" evidence="2">
    <location>
        <begin position="138"/>
        <end position="159"/>
    </location>
</feature>
<keyword evidence="2" id="KW-0472">Membrane</keyword>
<dbReference type="EMBL" id="LNYH01000058">
    <property type="protein sequence ID" value="KTD26062.1"/>
    <property type="molecule type" value="Genomic_DNA"/>
</dbReference>
<dbReference type="PANTHER" id="PTHR43317:SF1">
    <property type="entry name" value="THERMOSPERMINE SYNTHASE ACAULIS5"/>
    <property type="match status" value="1"/>
</dbReference>
<feature type="transmembrane region" description="Helical" evidence="2">
    <location>
        <begin position="321"/>
        <end position="339"/>
    </location>
</feature>
<dbReference type="NCBIfam" id="NF037959">
    <property type="entry name" value="MFS_SpdSyn"/>
    <property type="match status" value="1"/>
</dbReference>
<feature type="transmembrane region" description="Helical" evidence="2">
    <location>
        <begin position="374"/>
        <end position="399"/>
    </location>
</feature>
<keyword evidence="2" id="KW-1133">Transmembrane helix</keyword>
<feature type="transmembrane region" description="Helical" evidence="2">
    <location>
        <begin position="171"/>
        <end position="190"/>
    </location>
</feature>
<dbReference type="AlphaFoldDB" id="A0A0W0W1L3"/>
<reference evidence="3 4" key="1">
    <citation type="submission" date="2015-11" db="EMBL/GenBank/DDBJ databases">
        <title>Genomic analysis of 38 Legionella species identifies large and diverse effector repertoires.</title>
        <authorList>
            <person name="Burstein D."/>
            <person name="Amaro F."/>
            <person name="Zusman T."/>
            <person name="Lifshitz Z."/>
            <person name="Cohen O."/>
            <person name="Gilbert J.A."/>
            <person name="Pupko T."/>
            <person name="Shuman H.A."/>
            <person name="Segal G."/>
        </authorList>
    </citation>
    <scope>NUCLEOTIDE SEQUENCE [LARGE SCALE GENOMIC DNA]</scope>
    <source>
        <strain evidence="3 4">Bercovier 4</strain>
    </source>
</reference>
<feature type="transmembrane region" description="Helical" evidence="2">
    <location>
        <begin position="419"/>
        <end position="439"/>
    </location>
</feature>
<keyword evidence="4" id="KW-1185">Reference proteome</keyword>
<dbReference type="STRING" id="454.Lisr_1203"/>
<gene>
    <name evidence="3" type="ORF">Lisr_1203</name>
</gene>
<dbReference type="Proteomes" id="UP000054761">
    <property type="component" value="Unassembled WGS sequence"/>
</dbReference>
<feature type="transmembrane region" description="Helical" evidence="2">
    <location>
        <begin position="289"/>
        <end position="309"/>
    </location>
</feature>
<dbReference type="Gene3D" id="3.40.50.150">
    <property type="entry name" value="Vaccinia Virus protein VP39"/>
    <property type="match status" value="1"/>
</dbReference>
<dbReference type="SUPFAM" id="SSF53335">
    <property type="entry name" value="S-adenosyl-L-methionine-dependent methyltransferases"/>
    <property type="match status" value="1"/>
</dbReference>
<feature type="transmembrane region" description="Helical" evidence="2">
    <location>
        <begin position="210"/>
        <end position="231"/>
    </location>
</feature>
<accession>A0A0W0W1L3</accession>
<name>A0A0W0W1L3_9GAMM</name>
<dbReference type="InterPro" id="IPR029063">
    <property type="entry name" value="SAM-dependent_MTases_sf"/>
</dbReference>
<evidence type="ECO:0000313" key="4">
    <source>
        <dbReference type="Proteomes" id="UP000054761"/>
    </source>
</evidence>
<keyword evidence="2" id="KW-0812">Transmembrane</keyword>
<feature type="transmembrane region" description="Helical" evidence="2">
    <location>
        <begin position="237"/>
        <end position="253"/>
    </location>
</feature>
<dbReference type="PATRIC" id="fig|454.4.peg.1295"/>
<dbReference type="OrthoDB" id="9761985at2"/>
<dbReference type="GO" id="GO:0006596">
    <property type="term" value="P:polyamine biosynthetic process"/>
    <property type="evidence" value="ECO:0007669"/>
    <property type="project" value="UniProtKB-KW"/>
</dbReference>
<feature type="transmembrane region" description="Helical" evidence="2">
    <location>
        <begin position="67"/>
        <end position="87"/>
    </location>
</feature>
<evidence type="ECO:0000256" key="1">
    <source>
        <dbReference type="ARBA" id="ARBA00023115"/>
    </source>
</evidence>
<protein>
    <submittedName>
        <fullName evidence="3">Spermidine synthase</fullName>
    </submittedName>
</protein>
<feature type="transmembrane region" description="Helical" evidence="2">
    <location>
        <begin position="265"/>
        <end position="283"/>
    </location>
</feature>
<dbReference type="PANTHER" id="PTHR43317">
    <property type="entry name" value="THERMOSPERMINE SYNTHASE ACAULIS5"/>
    <property type="match status" value="1"/>
</dbReference>
<keyword evidence="1" id="KW-0620">Polyamine biosynthesis</keyword>